<evidence type="ECO:0000313" key="5">
    <source>
        <dbReference type="Proteomes" id="UP000076218"/>
    </source>
</evidence>
<dbReference type="InterPro" id="IPR036627">
    <property type="entry name" value="CobW-likC_sf"/>
</dbReference>
<dbReference type="AlphaFoldDB" id="A0A154V2Q2"/>
<dbReference type="Pfam" id="PF07683">
    <property type="entry name" value="CobW_C"/>
    <property type="match status" value="1"/>
</dbReference>
<dbReference type="InterPro" id="IPR051927">
    <property type="entry name" value="Zn_Chap_cDPG_Synth"/>
</dbReference>
<evidence type="ECO:0000256" key="1">
    <source>
        <dbReference type="ARBA" id="ARBA00022741"/>
    </source>
</evidence>
<evidence type="ECO:0000313" key="4">
    <source>
        <dbReference type="EMBL" id="KZC95656.1"/>
    </source>
</evidence>
<organism evidence="4 5">
    <name type="scientific">Clavibacter tessellarius</name>
    <dbReference type="NCBI Taxonomy" id="31965"/>
    <lineage>
        <taxon>Bacteria</taxon>
        <taxon>Bacillati</taxon>
        <taxon>Actinomycetota</taxon>
        <taxon>Actinomycetes</taxon>
        <taxon>Micrococcales</taxon>
        <taxon>Microbacteriaceae</taxon>
        <taxon>Clavibacter</taxon>
    </lineage>
</organism>
<dbReference type="RefSeq" id="WP_063070896.1">
    <property type="nucleotide sequence ID" value="NZ_LQXA01000019.1"/>
</dbReference>
<dbReference type="STRING" id="31965.AWH51_06240"/>
<dbReference type="SMART" id="SM00833">
    <property type="entry name" value="CobW_C"/>
    <property type="match status" value="1"/>
</dbReference>
<dbReference type="SUPFAM" id="SSF90002">
    <property type="entry name" value="Hypothetical protein YjiA, C-terminal domain"/>
    <property type="match status" value="1"/>
</dbReference>
<dbReference type="Gene3D" id="3.30.1220.10">
    <property type="entry name" value="CobW-like, C-terminal domain"/>
    <property type="match status" value="1"/>
</dbReference>
<proteinExistence type="predicted"/>
<feature type="domain" description="CobW C-terminal" evidence="3">
    <location>
        <begin position="234"/>
        <end position="332"/>
    </location>
</feature>
<dbReference type="GO" id="GO:0000166">
    <property type="term" value="F:nucleotide binding"/>
    <property type="evidence" value="ECO:0007669"/>
    <property type="project" value="UniProtKB-KW"/>
</dbReference>
<comment type="caution">
    <text evidence="4">The sequence shown here is derived from an EMBL/GenBank/DDBJ whole genome shotgun (WGS) entry which is preliminary data.</text>
</comment>
<dbReference type="OrthoDB" id="9808822at2"/>
<evidence type="ECO:0000259" key="3">
    <source>
        <dbReference type="SMART" id="SM00833"/>
    </source>
</evidence>
<dbReference type="PANTHER" id="PTHR43603">
    <property type="entry name" value="COBW DOMAIN-CONTAINING PROTEIN DDB_G0274527"/>
    <property type="match status" value="1"/>
</dbReference>
<gene>
    <name evidence="4" type="ORF">AWH51_06240</name>
</gene>
<protein>
    <submittedName>
        <fullName evidence="4">Cobalamin biosynthesis protein CobW</fullName>
    </submittedName>
</protein>
<dbReference type="PANTHER" id="PTHR43603:SF1">
    <property type="entry name" value="ZINC-REGULATED GTPASE METALLOPROTEIN ACTIVATOR 1"/>
    <property type="match status" value="1"/>
</dbReference>
<sequence>MPARDRSTPVHPQPQPPSGVVLVVGEGSALRSVLRDAVDGSAASLLVLPPEEADPVEPIARFLDDLAERGPGTEAVVGIPATSDARATGMGLDLLLRQERRLQRALGGIGSGFGLRHVVSVVPADRLHVIGFGRVEDAFAEAETLVDLVEYATVVVLTGMARVPQEARGLVVALVRRLAPRATVLDARRPLALDRLPRWGDVAGLAASAGWMRELTAAGVAERPADLERLTGPVGSVVVGDPRPLHPQRLADAVEEELRPDRAGLVLRSKGFVSLASRPGEVGGWSSVGSMLTLQPTGIDPWTEGAPVGTEIAFFGIGLRPAVLRRAIGRAVLTPAELAAGPDAWARYADPFPRVDAG</sequence>
<accession>A0A154V2Q2</accession>
<keyword evidence="1" id="KW-0547">Nucleotide-binding</keyword>
<dbReference type="InterPro" id="IPR011629">
    <property type="entry name" value="CobW-like_C"/>
</dbReference>
<name>A0A154V2Q2_9MICO</name>
<keyword evidence="2" id="KW-0143">Chaperone</keyword>
<dbReference type="Proteomes" id="UP000076218">
    <property type="component" value="Unassembled WGS sequence"/>
</dbReference>
<evidence type="ECO:0000256" key="2">
    <source>
        <dbReference type="ARBA" id="ARBA00023186"/>
    </source>
</evidence>
<reference evidence="4 5" key="1">
    <citation type="submission" date="2016-01" db="EMBL/GenBank/DDBJ databases">
        <title>Draft genome sequence of Clavibacter michiganensis subsp. tessellarius DOAB 609.</title>
        <authorList>
            <person name="Tambong J.T."/>
        </authorList>
    </citation>
    <scope>NUCLEOTIDE SEQUENCE [LARGE SCALE GENOMIC DNA]</scope>
    <source>
        <strain evidence="4 5">DOAB 609</strain>
    </source>
</reference>
<dbReference type="EMBL" id="LQXA01000019">
    <property type="protein sequence ID" value="KZC95656.1"/>
    <property type="molecule type" value="Genomic_DNA"/>
</dbReference>